<dbReference type="Pfam" id="PF13102">
    <property type="entry name" value="Phage_int_SAM_5"/>
    <property type="match status" value="1"/>
</dbReference>
<evidence type="ECO:0000256" key="1">
    <source>
        <dbReference type="ARBA" id="ARBA00008857"/>
    </source>
</evidence>
<evidence type="ECO:0000313" key="10">
    <source>
        <dbReference type="Proteomes" id="UP000000310"/>
    </source>
</evidence>
<dbReference type="OrthoDB" id="1493636at2"/>
<dbReference type="Gene3D" id="1.10.443.10">
    <property type="entry name" value="Intergrase catalytic core"/>
    <property type="match status" value="1"/>
</dbReference>
<comment type="similarity">
    <text evidence="1">Belongs to the 'phage' integrase family.</text>
</comment>
<evidence type="ECO:0000259" key="7">
    <source>
        <dbReference type="PROSITE" id="PS51898"/>
    </source>
</evidence>
<keyword evidence="4" id="KW-0233">DNA recombination</keyword>
<evidence type="ECO:0000256" key="2">
    <source>
        <dbReference type="ARBA" id="ARBA00022908"/>
    </source>
</evidence>
<dbReference type="SUPFAM" id="SSF56349">
    <property type="entry name" value="DNA breaking-rejoining enzymes"/>
    <property type="match status" value="1"/>
</dbReference>
<dbReference type="InterPro" id="IPR010998">
    <property type="entry name" value="Integrase_recombinase_N"/>
</dbReference>
<keyword evidence="6" id="KW-0175">Coiled coil</keyword>
<feature type="domain" description="Core-binding (CB)" evidence="8">
    <location>
        <begin position="107"/>
        <end position="192"/>
    </location>
</feature>
<dbReference type="GO" id="GO:0006310">
    <property type="term" value="P:DNA recombination"/>
    <property type="evidence" value="ECO:0007669"/>
    <property type="project" value="UniProtKB-KW"/>
</dbReference>
<dbReference type="InterPro" id="IPR035386">
    <property type="entry name" value="Arm-DNA-bind_5"/>
</dbReference>
<dbReference type="InterPro" id="IPR025269">
    <property type="entry name" value="SAM-like_dom"/>
</dbReference>
<keyword evidence="2" id="KW-0229">DNA integration</keyword>
<evidence type="ECO:0000256" key="5">
    <source>
        <dbReference type="PROSITE-ProRule" id="PRU01248"/>
    </source>
</evidence>
<dbReference type="GO" id="GO:0003677">
    <property type="term" value="F:DNA binding"/>
    <property type="evidence" value="ECO:0007669"/>
    <property type="project" value="UniProtKB-UniRule"/>
</dbReference>
<dbReference type="PROSITE" id="PS51898">
    <property type="entry name" value="TYR_RECOMBINASE"/>
    <property type="match status" value="1"/>
</dbReference>
<dbReference type="eggNOG" id="COG4974">
    <property type="taxonomic scope" value="Bacteria"/>
</dbReference>
<evidence type="ECO:0000259" key="8">
    <source>
        <dbReference type="PROSITE" id="PS51900"/>
    </source>
</evidence>
<dbReference type="PANTHER" id="PTHR30349">
    <property type="entry name" value="PHAGE INTEGRASE-RELATED"/>
    <property type="match status" value="1"/>
</dbReference>
<dbReference type="GO" id="GO:0015074">
    <property type="term" value="P:DNA integration"/>
    <property type="evidence" value="ECO:0007669"/>
    <property type="project" value="UniProtKB-KW"/>
</dbReference>
<dbReference type="InterPro" id="IPR050090">
    <property type="entry name" value="Tyrosine_recombinase_XerCD"/>
</dbReference>
<dbReference type="CDD" id="cd01185">
    <property type="entry name" value="INTN1_C_like"/>
    <property type="match status" value="1"/>
</dbReference>
<protein>
    <submittedName>
        <fullName evidence="9">Integrase family protein</fullName>
    </submittedName>
</protein>
<dbReference type="HOGENOM" id="CLU_033139_2_3_10"/>
<dbReference type="Pfam" id="PF17293">
    <property type="entry name" value="Arm-DNA-bind_5"/>
    <property type="match status" value="1"/>
</dbReference>
<organism evidence="9 10">
    <name type="scientific">Pseudopedobacter saltans (strain ATCC 51119 / DSM 12145 / JCM 21818 / CCUG 39354 / LMG 10337 / NBRC 100064 / NCIMB 13643)</name>
    <name type="common">Pedobacter saltans</name>
    <dbReference type="NCBI Taxonomy" id="762903"/>
    <lineage>
        <taxon>Bacteria</taxon>
        <taxon>Pseudomonadati</taxon>
        <taxon>Bacteroidota</taxon>
        <taxon>Sphingobacteriia</taxon>
        <taxon>Sphingobacteriales</taxon>
        <taxon>Sphingobacteriaceae</taxon>
        <taxon>Pseudopedobacter</taxon>
    </lineage>
</organism>
<dbReference type="STRING" id="762903.Pedsa_0861"/>
<dbReference type="RefSeq" id="WP_013631933.1">
    <property type="nucleotide sequence ID" value="NC_015177.1"/>
</dbReference>
<dbReference type="AlphaFoldDB" id="F0S9S7"/>
<dbReference type="KEGG" id="psn:Pedsa_0861"/>
<reference evidence="9 10" key="1">
    <citation type="journal article" date="2011" name="Stand. Genomic Sci.">
        <title>Complete genome sequence of the gliding, heparinolytic Pedobacter saltans type strain (113).</title>
        <authorList>
            <person name="Liolios K."/>
            <person name="Sikorski J."/>
            <person name="Lu M."/>
            <person name="Nolan M."/>
            <person name="Lapidus A."/>
            <person name="Lucas S."/>
            <person name="Hammon N."/>
            <person name="Deshpande S."/>
            <person name="Cheng J.F."/>
            <person name="Tapia R."/>
            <person name="Han C."/>
            <person name="Goodwin L."/>
            <person name="Pitluck S."/>
            <person name="Huntemann M."/>
            <person name="Ivanova N."/>
            <person name="Pagani I."/>
            <person name="Mavromatis K."/>
            <person name="Ovchinikova G."/>
            <person name="Pati A."/>
            <person name="Chen A."/>
            <person name="Palaniappan K."/>
            <person name="Land M."/>
            <person name="Hauser L."/>
            <person name="Brambilla E.M."/>
            <person name="Kotsyurbenko O."/>
            <person name="Rohde M."/>
            <person name="Tindall B.J."/>
            <person name="Abt B."/>
            <person name="Goker M."/>
            <person name="Detter J.C."/>
            <person name="Woyke T."/>
            <person name="Bristow J."/>
            <person name="Eisen J.A."/>
            <person name="Markowitz V."/>
            <person name="Hugenholtz P."/>
            <person name="Klenk H.P."/>
            <person name="Kyrpides N.C."/>
        </authorList>
    </citation>
    <scope>NUCLEOTIDE SEQUENCE [LARGE SCALE GENOMIC DNA]</scope>
    <source>
        <strain evidence="10">ATCC 51119 / DSM 12145 / JCM 21818 / LMG 10337 / NBRC 100064 / NCIMB 13643</strain>
    </source>
</reference>
<feature type="coiled-coil region" evidence="6">
    <location>
        <begin position="63"/>
        <end position="90"/>
    </location>
</feature>
<keyword evidence="10" id="KW-1185">Reference proteome</keyword>
<evidence type="ECO:0000256" key="3">
    <source>
        <dbReference type="ARBA" id="ARBA00023125"/>
    </source>
</evidence>
<dbReference type="EMBL" id="CP002545">
    <property type="protein sequence ID" value="ADY51433.1"/>
    <property type="molecule type" value="Genomic_DNA"/>
</dbReference>
<dbReference type="InterPro" id="IPR044068">
    <property type="entry name" value="CB"/>
</dbReference>
<sequence>MQKISYSVRFFEYKKKSGKAGIYLQLVIDRVARRIPLEEEFYPELFDKVKEQFRYDGINDEEITDLNLLLNKYKARANELLRRYRLADRKVTHDSFKMEFLNYASRDKFVEWSKQKLESLKMGDLIKTQTYKHKKSRLKHFEEFAGTDILFSELTPEKIAGFDNHLRKVKKLKHNSIQAIHVSINGFIREAVECKVNVENPYKKFKIKAYKRGKRDPLEIDELKRLKHLYKAQHLEEIQQEVLRKYLFSCETGLRISDNNALDYENIENKVLTINTVKGESFGVVVTVPLTKYAISLIDIKKRRGPVFRNISDQVVNRNLKVIASKAEIYRNLTFHSSRDTMATNFIDAGGNAETLKELLGHSDIKTTMIYVKISEARKKKLIMNLDSL</sequence>
<dbReference type="InterPro" id="IPR013762">
    <property type="entry name" value="Integrase-like_cat_sf"/>
</dbReference>
<dbReference type="InterPro" id="IPR011010">
    <property type="entry name" value="DNA_brk_join_enz"/>
</dbReference>
<evidence type="ECO:0000256" key="4">
    <source>
        <dbReference type="ARBA" id="ARBA00023172"/>
    </source>
</evidence>
<evidence type="ECO:0000256" key="6">
    <source>
        <dbReference type="SAM" id="Coils"/>
    </source>
</evidence>
<dbReference type="Pfam" id="PF00589">
    <property type="entry name" value="Phage_integrase"/>
    <property type="match status" value="1"/>
</dbReference>
<name>F0S9S7_PSESL</name>
<dbReference type="PROSITE" id="PS51900">
    <property type="entry name" value="CB"/>
    <property type="match status" value="1"/>
</dbReference>
<dbReference type="Gene3D" id="1.10.150.130">
    <property type="match status" value="1"/>
</dbReference>
<reference evidence="10" key="2">
    <citation type="submission" date="2011-02" db="EMBL/GenBank/DDBJ databases">
        <title>The complete genome of Pedobacter saltans DSM 12145.</title>
        <authorList>
            <consortium name="US DOE Joint Genome Institute (JGI-PGF)"/>
            <person name="Lucas S."/>
            <person name="Copeland A."/>
            <person name="Lapidus A."/>
            <person name="Bruce D."/>
            <person name="Goodwin L."/>
            <person name="Pitluck S."/>
            <person name="Kyrpides N."/>
            <person name="Mavromatis K."/>
            <person name="Pagani I."/>
            <person name="Ivanova N."/>
            <person name="Ovchinnikova G."/>
            <person name="Lu M."/>
            <person name="Detter J.C."/>
            <person name="Han C."/>
            <person name="Land M."/>
            <person name="Hauser L."/>
            <person name="Markowitz V."/>
            <person name="Cheng J.-F."/>
            <person name="Hugenholtz P."/>
            <person name="Woyke T."/>
            <person name="Wu D."/>
            <person name="Tindall B."/>
            <person name="Pomrenke H.G."/>
            <person name="Brambilla E."/>
            <person name="Klenk H.-P."/>
            <person name="Eisen J.A."/>
        </authorList>
    </citation>
    <scope>NUCLEOTIDE SEQUENCE [LARGE SCALE GENOMIC DNA]</scope>
    <source>
        <strain evidence="10">ATCC 51119 / DSM 12145 / JCM 21818 / LMG 10337 / NBRC 100064 / NCIMB 13643</strain>
    </source>
</reference>
<proteinExistence type="inferred from homology"/>
<accession>F0S9S7</accession>
<evidence type="ECO:0000313" key="9">
    <source>
        <dbReference type="EMBL" id="ADY51433.1"/>
    </source>
</evidence>
<keyword evidence="3 5" id="KW-0238">DNA-binding</keyword>
<dbReference type="PANTHER" id="PTHR30349:SF64">
    <property type="entry name" value="PROPHAGE INTEGRASE INTD-RELATED"/>
    <property type="match status" value="1"/>
</dbReference>
<dbReference type="Proteomes" id="UP000000310">
    <property type="component" value="Chromosome"/>
</dbReference>
<gene>
    <name evidence="9" type="ordered locus">Pedsa_0861</name>
</gene>
<feature type="domain" description="Tyr recombinase" evidence="7">
    <location>
        <begin position="213"/>
        <end position="384"/>
    </location>
</feature>
<dbReference type="InterPro" id="IPR002104">
    <property type="entry name" value="Integrase_catalytic"/>
</dbReference>